<name>A0A5B8Z3Z7_CYTDA</name>
<evidence type="ECO:0000313" key="2">
    <source>
        <dbReference type="Proteomes" id="UP000321555"/>
    </source>
</evidence>
<evidence type="ECO:0000313" key="1">
    <source>
        <dbReference type="EMBL" id="QED47651.1"/>
    </source>
</evidence>
<protein>
    <submittedName>
        <fullName evidence="1">Uncharacterized protein</fullName>
    </submittedName>
</protein>
<dbReference type="KEGG" id="bda:FSZ17_10490"/>
<dbReference type="Proteomes" id="UP000321555">
    <property type="component" value="Chromosome"/>
</dbReference>
<gene>
    <name evidence="1" type="ORF">FSZ17_10490</name>
</gene>
<keyword evidence="2" id="KW-1185">Reference proteome</keyword>
<reference evidence="2" key="1">
    <citation type="submission" date="2019-08" db="EMBL/GenBank/DDBJ databases">
        <authorList>
            <person name="Zheng X."/>
        </authorList>
    </citation>
    <scope>NUCLEOTIDE SEQUENCE [LARGE SCALE GENOMIC DNA]</scope>
    <source>
        <strain evidence="2">FJAT-25496</strain>
    </source>
</reference>
<dbReference type="AlphaFoldDB" id="A0A5B8Z3Z7"/>
<organism evidence="1 2">
    <name type="scientific">Cytobacillus dafuensis</name>
    <name type="common">Bacillus dafuensis</name>
    <dbReference type="NCBI Taxonomy" id="1742359"/>
    <lineage>
        <taxon>Bacteria</taxon>
        <taxon>Bacillati</taxon>
        <taxon>Bacillota</taxon>
        <taxon>Bacilli</taxon>
        <taxon>Bacillales</taxon>
        <taxon>Bacillaceae</taxon>
        <taxon>Cytobacillus</taxon>
    </lineage>
</organism>
<proteinExistence type="predicted"/>
<sequence>MKSEIADIFILIPHLNTKHISLLTELNESEFIRISSIGKIFDLLDSEPDIEVLHNALYEYYKLLIKIKSEW</sequence>
<dbReference type="RefSeq" id="WP_057770020.1">
    <property type="nucleotide sequence ID" value="NZ_CP042593.1"/>
</dbReference>
<dbReference type="EMBL" id="CP042593">
    <property type="protein sequence ID" value="QED47651.1"/>
    <property type="molecule type" value="Genomic_DNA"/>
</dbReference>
<accession>A0A5B8Z3Z7</accession>